<reference evidence="1 2" key="1">
    <citation type="journal article" date="2019" name="bioRxiv">
        <title>Genomics, evolutionary history and diagnostics of the Alternaria alternata species group including apple and Asian pear pathotypes.</title>
        <authorList>
            <person name="Armitage A.D."/>
            <person name="Cockerton H.M."/>
            <person name="Sreenivasaprasad S."/>
            <person name="Woodhall J.W."/>
            <person name="Lane C.R."/>
            <person name="Harrison R.J."/>
            <person name="Clarkson J.P."/>
        </authorList>
    </citation>
    <scope>NUCLEOTIDE SEQUENCE [LARGE SCALE GENOMIC DNA]</scope>
    <source>
        <strain evidence="1 2">FERA 650</strain>
    </source>
</reference>
<evidence type="ECO:0000313" key="2">
    <source>
        <dbReference type="Proteomes" id="UP000293547"/>
    </source>
</evidence>
<keyword evidence="2" id="KW-1185">Reference proteome</keyword>
<proteinExistence type="predicted"/>
<organism evidence="1 2">
    <name type="scientific">Alternaria gaisen</name>
    <dbReference type="NCBI Taxonomy" id="167740"/>
    <lineage>
        <taxon>Eukaryota</taxon>
        <taxon>Fungi</taxon>
        <taxon>Dikarya</taxon>
        <taxon>Ascomycota</taxon>
        <taxon>Pezizomycotina</taxon>
        <taxon>Dothideomycetes</taxon>
        <taxon>Pleosporomycetidae</taxon>
        <taxon>Pleosporales</taxon>
        <taxon>Pleosporineae</taxon>
        <taxon>Pleosporaceae</taxon>
        <taxon>Alternaria</taxon>
        <taxon>Alternaria sect. Alternaria</taxon>
    </lineage>
</organism>
<accession>A0ACB6F4Q0</accession>
<evidence type="ECO:0000313" key="1">
    <source>
        <dbReference type="EMBL" id="KAB2099390.1"/>
    </source>
</evidence>
<gene>
    <name evidence="1" type="ORF">AG0111_0g12330</name>
</gene>
<comment type="caution">
    <text evidence="1">The sequence shown here is derived from an EMBL/GenBank/DDBJ whole genome shotgun (WGS) entry which is preliminary data.</text>
</comment>
<name>A0ACB6F4Q0_9PLEO</name>
<protein>
    <submittedName>
        <fullName evidence="1">Uncharacterized protein</fullName>
    </submittedName>
</protein>
<sequence>MPYQYQSLPILRDPEDVYIRLLELHKGPPSGPITGRLYTTLLSKAPTFYAVSYCWGPPTHKGTVHITNAAPPRDLENDNTLEIPATLVPLLYQMRGWRLLKARTLWIDSICFNQRDNEEKTANVPKMRQIYMKAALTVSWLGPEVKGIAAAFDYASKLHTTWRREMAEQGQIVLTAEEEKEEDVRVQVMVGDPALETLLHLLDRPYFERAWIIQEVVVSSRVWCMCGSALMPWNSLIAAYMYLMTTKLWLWEFYHGGRLNNVVLMKLSELDWASGVNLDWPGTLLRHRVCLSSDPRDKIYAFYGMRCSKALKELGIEPDYKKTTTVELVYTRLAAQALHKAQVAVLHVPRLVTTFCEESDPKLGQVTIPSWVPDWRWTKATPLSLLNAEMLASETSAVPDYCASKDSVFEPSFDLKAWNLPNPIRDLEQLPKMLRLYGVTVAKVTQLTPRRWVLRKTSIRQTLLEQARSLQFNQHQIHEWEVIFRTRRPTDELETRAMYETFMAGTTQHTPDVKLSASVAFEKRQSILRLLRMFNIQGFLICYIMVVLIERVLRRFGWVNPEVQFRGMVGHMINRKGALMVNVEKSETRYYALVPSICRLDDHVVLVGGVTTPLILRKKDEGAEATWEFIGDAYVHGIMKGELWNERKRDCKDIWIT</sequence>
<dbReference type="EMBL" id="PDWZ02000017">
    <property type="protein sequence ID" value="KAB2099390.1"/>
    <property type="molecule type" value="Genomic_DNA"/>
</dbReference>
<dbReference type="Proteomes" id="UP000293547">
    <property type="component" value="Unassembled WGS sequence"/>
</dbReference>